<dbReference type="EMBL" id="KQ977305">
    <property type="protein sequence ID" value="KYN03730.1"/>
    <property type="molecule type" value="Genomic_DNA"/>
</dbReference>
<proteinExistence type="predicted"/>
<keyword evidence="2" id="KW-1185">Reference proteome</keyword>
<reference evidence="1 2" key="1">
    <citation type="submission" date="2016-03" db="EMBL/GenBank/DDBJ databases">
        <title>Cyphomyrmex costatus WGS genome.</title>
        <authorList>
            <person name="Nygaard S."/>
            <person name="Hu H."/>
            <person name="Boomsma J."/>
            <person name="Zhang G."/>
        </authorList>
    </citation>
    <scope>NUCLEOTIDE SEQUENCE [LARGE SCALE GENOMIC DNA]</scope>
    <source>
        <strain evidence="1">MS0001</strain>
        <tissue evidence="1">Whole body</tissue>
    </source>
</reference>
<gene>
    <name evidence="1" type="ORF">ALC62_05426</name>
</gene>
<dbReference type="Proteomes" id="UP000078542">
    <property type="component" value="Unassembled WGS sequence"/>
</dbReference>
<evidence type="ECO:0000313" key="1">
    <source>
        <dbReference type="EMBL" id="KYN03730.1"/>
    </source>
</evidence>
<accession>A0A195CSW3</accession>
<protein>
    <submittedName>
        <fullName evidence="1">Uncharacterized protein</fullName>
    </submittedName>
</protein>
<organism evidence="1 2">
    <name type="scientific">Cyphomyrmex costatus</name>
    <dbReference type="NCBI Taxonomy" id="456900"/>
    <lineage>
        <taxon>Eukaryota</taxon>
        <taxon>Metazoa</taxon>
        <taxon>Ecdysozoa</taxon>
        <taxon>Arthropoda</taxon>
        <taxon>Hexapoda</taxon>
        <taxon>Insecta</taxon>
        <taxon>Pterygota</taxon>
        <taxon>Neoptera</taxon>
        <taxon>Endopterygota</taxon>
        <taxon>Hymenoptera</taxon>
        <taxon>Apocrita</taxon>
        <taxon>Aculeata</taxon>
        <taxon>Formicoidea</taxon>
        <taxon>Formicidae</taxon>
        <taxon>Myrmicinae</taxon>
        <taxon>Cyphomyrmex</taxon>
    </lineage>
</organism>
<evidence type="ECO:0000313" key="2">
    <source>
        <dbReference type="Proteomes" id="UP000078542"/>
    </source>
</evidence>
<sequence>MICIIECGASQLSRGGIRRKIEYSAFVSRTPFFTVHLVGGKDRPSQTATAGIVPRFDNPLAAAPRRRFCRSHAGSLFIRIREVRTIRGCRICFREARRSVVSSTVSTRVPARAVAVAVEREIIFVVEGRNSSGELCIRVSDD</sequence>
<name>A0A195CSW3_9HYME</name>
<dbReference type="AlphaFoldDB" id="A0A195CSW3"/>